<dbReference type="GO" id="GO:0031012">
    <property type="term" value="C:extracellular matrix"/>
    <property type="evidence" value="ECO:0007669"/>
    <property type="project" value="TreeGrafter"/>
</dbReference>
<evidence type="ECO:0000256" key="3">
    <source>
        <dbReference type="ARBA" id="ARBA00023157"/>
    </source>
</evidence>
<proteinExistence type="predicted"/>
<dbReference type="InterPro" id="IPR006207">
    <property type="entry name" value="Cys_knot_C"/>
</dbReference>
<dbReference type="PANTHER" id="PTHR11339">
    <property type="entry name" value="EXTRACELLULAR MATRIX GLYCOPROTEIN RELATED"/>
    <property type="match status" value="1"/>
</dbReference>
<evidence type="ECO:0000256" key="1">
    <source>
        <dbReference type="ARBA" id="ARBA00004613"/>
    </source>
</evidence>
<name>A0A2P4SB36_BAMTH</name>
<accession>A0A2P4SB36</accession>
<gene>
    <name evidence="6" type="ORF">CIB84_014949</name>
</gene>
<dbReference type="PANTHER" id="PTHR11339:SF386">
    <property type="entry name" value="HEMOLECTIN, ISOFORM A"/>
    <property type="match status" value="1"/>
</dbReference>
<evidence type="ECO:0000313" key="6">
    <source>
        <dbReference type="EMBL" id="POI21304.1"/>
    </source>
</evidence>
<dbReference type="OrthoDB" id="9397843at2759"/>
<dbReference type="InterPro" id="IPR029034">
    <property type="entry name" value="Cystine-knot_cytokine"/>
</dbReference>
<dbReference type="FunFam" id="2.10.25.10:FF:000217">
    <property type="entry name" value="SCO-spondin"/>
    <property type="match status" value="1"/>
</dbReference>
<evidence type="ECO:0000259" key="5">
    <source>
        <dbReference type="PROSITE" id="PS01225"/>
    </source>
</evidence>
<sequence>MGADSWLPCTGEDCEEQGRVFTTTCANSCPRACADLWQHVECVQGGCKPGCRCPQGQLLQDGLCVPTAQCRCGLSRDNGTQELWPGQEATIECHNWWVLQDGACVPPEECRCTLDPTMPGVLNLSREEQEQEHAPGSRLQHRCNTCVCIRGTFNCSQEECNEERSSMCRRFTELRNITKGRCSLPNVEVSFCSGRCPSRTAVTPEEPYLQTLCECCSYRLDPGSPVRILSLPCAGGAAEPVVLPIIHSCECSSCQGGDFSKR</sequence>
<dbReference type="SUPFAM" id="SSF57567">
    <property type="entry name" value="Serine protease inhibitors"/>
    <property type="match status" value="1"/>
</dbReference>
<dbReference type="Gene3D" id="2.10.25.10">
    <property type="entry name" value="Laminin"/>
    <property type="match status" value="1"/>
</dbReference>
<protein>
    <recommendedName>
        <fullName evidence="5">CTCK domain-containing protein</fullName>
    </recommendedName>
</protein>
<comment type="caution">
    <text evidence="4">Lacks conserved residue(s) required for the propagation of feature annotation.</text>
</comment>
<keyword evidence="2" id="KW-0964">Secreted</keyword>
<dbReference type="InterPro" id="IPR050780">
    <property type="entry name" value="Mucin_vWF_Thrombospondin_sf"/>
</dbReference>
<evidence type="ECO:0000313" key="7">
    <source>
        <dbReference type="Proteomes" id="UP000237246"/>
    </source>
</evidence>
<dbReference type="PROSITE" id="PS01225">
    <property type="entry name" value="CTCK_2"/>
    <property type="match status" value="1"/>
</dbReference>
<reference evidence="6 7" key="1">
    <citation type="submission" date="2018-01" db="EMBL/GenBank/DDBJ databases">
        <title>Comparison of the Chinese Bamboo Partridge and Red Junglefowl genome sequences highlights the importance of demography in genome evolution.</title>
        <authorList>
            <person name="Tiley G.P."/>
            <person name="Kimball R.T."/>
            <person name="Braun E.L."/>
            <person name="Burleigh J.G."/>
        </authorList>
    </citation>
    <scope>NUCLEOTIDE SEQUENCE [LARGE SCALE GENOMIC DNA]</scope>
    <source>
        <strain evidence="6">RTK389</strain>
        <tissue evidence="6">Blood</tissue>
    </source>
</reference>
<dbReference type="Pfam" id="PF00007">
    <property type="entry name" value="Cys_knot"/>
    <property type="match status" value="1"/>
</dbReference>
<dbReference type="Gene3D" id="2.10.90.10">
    <property type="entry name" value="Cystine-knot cytokines"/>
    <property type="match status" value="1"/>
</dbReference>
<dbReference type="Proteomes" id="UP000237246">
    <property type="component" value="Unassembled WGS sequence"/>
</dbReference>
<dbReference type="InterPro" id="IPR006208">
    <property type="entry name" value="Glyco_hormone_CN"/>
</dbReference>
<dbReference type="GO" id="GO:0005615">
    <property type="term" value="C:extracellular space"/>
    <property type="evidence" value="ECO:0007669"/>
    <property type="project" value="TreeGrafter"/>
</dbReference>
<dbReference type="Pfam" id="PF01826">
    <property type="entry name" value="TIL"/>
    <property type="match status" value="1"/>
</dbReference>
<evidence type="ECO:0000256" key="4">
    <source>
        <dbReference type="PROSITE-ProRule" id="PRU00039"/>
    </source>
</evidence>
<dbReference type="AlphaFoldDB" id="A0A2P4SB36"/>
<dbReference type="InterPro" id="IPR002919">
    <property type="entry name" value="TIL_dom"/>
</dbReference>
<dbReference type="EMBL" id="PPHD01070939">
    <property type="protein sequence ID" value="POI21304.1"/>
    <property type="molecule type" value="Genomic_DNA"/>
</dbReference>
<organism evidence="6 7">
    <name type="scientific">Bambusicola thoracicus</name>
    <name type="common">Chinese bamboo-partridge</name>
    <name type="synonym">Perdix thoracica</name>
    <dbReference type="NCBI Taxonomy" id="9083"/>
    <lineage>
        <taxon>Eukaryota</taxon>
        <taxon>Metazoa</taxon>
        <taxon>Chordata</taxon>
        <taxon>Craniata</taxon>
        <taxon>Vertebrata</taxon>
        <taxon>Euteleostomi</taxon>
        <taxon>Archelosauria</taxon>
        <taxon>Archosauria</taxon>
        <taxon>Dinosauria</taxon>
        <taxon>Saurischia</taxon>
        <taxon>Theropoda</taxon>
        <taxon>Coelurosauria</taxon>
        <taxon>Aves</taxon>
        <taxon>Neognathae</taxon>
        <taxon>Galloanserae</taxon>
        <taxon>Galliformes</taxon>
        <taxon>Phasianidae</taxon>
        <taxon>Perdicinae</taxon>
        <taxon>Bambusicola</taxon>
    </lineage>
</organism>
<dbReference type="InterPro" id="IPR036084">
    <property type="entry name" value="Ser_inhib-like_sf"/>
</dbReference>
<evidence type="ECO:0000256" key="2">
    <source>
        <dbReference type="ARBA" id="ARBA00022525"/>
    </source>
</evidence>
<keyword evidence="7" id="KW-1185">Reference proteome</keyword>
<comment type="subcellular location">
    <subcellularLocation>
        <location evidence="1">Secreted</location>
    </subcellularLocation>
</comment>
<keyword evidence="3" id="KW-1015">Disulfide bond</keyword>
<dbReference type="CDD" id="cd19941">
    <property type="entry name" value="TIL"/>
    <property type="match status" value="1"/>
</dbReference>
<comment type="caution">
    <text evidence="6">The sequence shown here is derived from an EMBL/GenBank/DDBJ whole genome shotgun (WGS) entry which is preliminary data.</text>
</comment>
<feature type="domain" description="CTCK" evidence="5">
    <location>
        <begin position="160"/>
        <end position="255"/>
    </location>
</feature>